<dbReference type="EMBL" id="HBUE01163832">
    <property type="protein sequence ID" value="CAG6511561.1"/>
    <property type="molecule type" value="Transcribed_RNA"/>
</dbReference>
<dbReference type="AlphaFoldDB" id="A0A8D8J4A4"/>
<proteinExistence type="predicted"/>
<sequence length="150" mass="16454">MMNVLRKAFGLRHFTQLSAAAVPLKPAGGRAFTRTLWNMSRFSSDNHSSTFQSKKLLKPSINCACGCSGTLHIHTKGKLSSSGKGGAKTVNSMCFGSGRCVVLHNLPIHAHGGTIKTKSELCVCISQANFKFCLNEMCHYCHRYLNNYNK</sequence>
<reference evidence="1" key="1">
    <citation type="submission" date="2021-05" db="EMBL/GenBank/DDBJ databases">
        <authorList>
            <person name="Alioto T."/>
            <person name="Alioto T."/>
            <person name="Gomez Garrido J."/>
        </authorList>
    </citation>
    <scope>NUCLEOTIDE SEQUENCE</scope>
</reference>
<accession>A0A8D8J4A4</accession>
<evidence type="ECO:0000313" key="1">
    <source>
        <dbReference type="EMBL" id="CAG6562992.1"/>
    </source>
</evidence>
<dbReference type="EMBL" id="HBUE01269079">
    <property type="protein sequence ID" value="CAG6562992.1"/>
    <property type="molecule type" value="Transcribed_RNA"/>
</dbReference>
<name>A0A8D8J4A4_CULPI</name>
<protein>
    <submittedName>
        <fullName evidence="1">(northern house mosquito) hypothetical protein</fullName>
    </submittedName>
</protein>
<organism evidence="1">
    <name type="scientific">Culex pipiens</name>
    <name type="common">House mosquito</name>
    <dbReference type="NCBI Taxonomy" id="7175"/>
    <lineage>
        <taxon>Eukaryota</taxon>
        <taxon>Metazoa</taxon>
        <taxon>Ecdysozoa</taxon>
        <taxon>Arthropoda</taxon>
        <taxon>Hexapoda</taxon>
        <taxon>Insecta</taxon>
        <taxon>Pterygota</taxon>
        <taxon>Neoptera</taxon>
        <taxon>Endopterygota</taxon>
        <taxon>Diptera</taxon>
        <taxon>Nematocera</taxon>
        <taxon>Culicoidea</taxon>
        <taxon>Culicidae</taxon>
        <taxon>Culicinae</taxon>
        <taxon>Culicini</taxon>
        <taxon>Culex</taxon>
        <taxon>Culex</taxon>
    </lineage>
</organism>